<dbReference type="Gene3D" id="2.30.40.10">
    <property type="entry name" value="Urease, subunit C, domain 1"/>
    <property type="match status" value="1"/>
</dbReference>
<feature type="non-terminal residue" evidence="2">
    <location>
        <position position="383"/>
    </location>
</feature>
<dbReference type="PANTHER" id="PTHR42717:SF1">
    <property type="entry name" value="IMIDAZOLONEPROPIONASE AND RELATED AMIDOHYDROLASES"/>
    <property type="match status" value="1"/>
</dbReference>
<dbReference type="GO" id="GO:0019213">
    <property type="term" value="F:deacetylase activity"/>
    <property type="evidence" value="ECO:0007669"/>
    <property type="project" value="InterPro"/>
</dbReference>
<protein>
    <recommendedName>
        <fullName evidence="1">Amidohydrolase-related domain-containing protein</fullName>
    </recommendedName>
</protein>
<organism evidence="2">
    <name type="scientific">marine metagenome</name>
    <dbReference type="NCBI Taxonomy" id="408172"/>
    <lineage>
        <taxon>unclassified sequences</taxon>
        <taxon>metagenomes</taxon>
        <taxon>ecological metagenomes</taxon>
    </lineage>
</organism>
<gene>
    <name evidence="2" type="ORF">METZ01_LOCUS224932</name>
</gene>
<feature type="domain" description="Amidohydrolase-related" evidence="1">
    <location>
        <begin position="294"/>
        <end position="366"/>
    </location>
</feature>
<evidence type="ECO:0000259" key="1">
    <source>
        <dbReference type="Pfam" id="PF01979"/>
    </source>
</evidence>
<dbReference type="InterPro" id="IPR011059">
    <property type="entry name" value="Metal-dep_hydrolase_composite"/>
</dbReference>
<dbReference type="InterPro" id="IPR032466">
    <property type="entry name" value="Metal_Hydrolase"/>
</dbReference>
<name>A0A382GA09_9ZZZZ</name>
<evidence type="ECO:0000313" key="2">
    <source>
        <dbReference type="EMBL" id="SVB72078.1"/>
    </source>
</evidence>
<dbReference type="InterPro" id="IPR006680">
    <property type="entry name" value="Amidohydro-rel"/>
</dbReference>
<dbReference type="Gene3D" id="3.20.20.140">
    <property type="entry name" value="Metal-dependent hydrolases"/>
    <property type="match status" value="1"/>
</dbReference>
<sequence length="383" mass="40613">MKGEFMANGPPKVDLIITGDRVIDPSSGLDGPAQIHVTNGKIVSLSEDLSLQSAGRHIDATGMIVCPGLIDMHVHVYEWVTNFGLPADDAGVNSGATTIIDQGSAGPWTVGGFKAYVADPAITDVRCFVSANVAGALMGGMEGIVLHNPGMMRIDAIVNSALDYPGFVVGIKSHGEAGGISHWGTEVLEMAVKAAEESKLPLYVHTGELFPVDEQNRPVPASLMERVLPLLRPGDTVAHVYSNMPDGIMGPGDKVPAVVRDAYASGIHFDIGYGINFSYRIARSMMEADILPNTIGSDVHADFNCYHDDSKLDYSMCGAITRLCALGMPLADVISRATLNPARVLGEENMIGTLAPGSRADITFLEPVEGRWVLSDAEGEVLT</sequence>
<dbReference type="InterPro" id="IPR020043">
    <property type="entry name" value="Deacetylase_Atu3266-like"/>
</dbReference>
<dbReference type="PANTHER" id="PTHR42717">
    <property type="entry name" value="DIHYDROOROTASE-RELATED"/>
    <property type="match status" value="1"/>
</dbReference>
<dbReference type="EMBL" id="UINC01054406">
    <property type="protein sequence ID" value="SVB72078.1"/>
    <property type="molecule type" value="Genomic_DNA"/>
</dbReference>
<dbReference type="Pfam" id="PF01979">
    <property type="entry name" value="Amidohydro_1"/>
    <property type="match status" value="1"/>
</dbReference>
<proteinExistence type="predicted"/>
<accession>A0A382GA09</accession>
<dbReference type="AlphaFoldDB" id="A0A382GA09"/>
<dbReference type="GO" id="GO:0016810">
    <property type="term" value="F:hydrolase activity, acting on carbon-nitrogen (but not peptide) bonds"/>
    <property type="evidence" value="ECO:0007669"/>
    <property type="project" value="InterPro"/>
</dbReference>
<dbReference type="SUPFAM" id="SSF51556">
    <property type="entry name" value="Metallo-dependent hydrolases"/>
    <property type="match status" value="1"/>
</dbReference>
<reference evidence="2" key="1">
    <citation type="submission" date="2018-05" db="EMBL/GenBank/DDBJ databases">
        <authorList>
            <person name="Lanie J.A."/>
            <person name="Ng W.-L."/>
            <person name="Kazmierczak K.M."/>
            <person name="Andrzejewski T.M."/>
            <person name="Davidsen T.M."/>
            <person name="Wayne K.J."/>
            <person name="Tettelin H."/>
            <person name="Glass J.I."/>
            <person name="Rusch D."/>
            <person name="Podicherti R."/>
            <person name="Tsui H.-C.T."/>
            <person name="Winkler M.E."/>
        </authorList>
    </citation>
    <scope>NUCLEOTIDE SEQUENCE</scope>
</reference>
<dbReference type="SUPFAM" id="SSF51338">
    <property type="entry name" value="Composite domain of metallo-dependent hydrolases"/>
    <property type="match status" value="1"/>
</dbReference>